<dbReference type="HOGENOM" id="CLU_1949072_0_0_1"/>
<proteinExistence type="predicted"/>
<dbReference type="EMBL" id="KN831798">
    <property type="protein sequence ID" value="KIM37330.1"/>
    <property type="molecule type" value="Genomic_DNA"/>
</dbReference>
<organism evidence="1 2">
    <name type="scientific">Hebeloma cylindrosporum</name>
    <dbReference type="NCBI Taxonomy" id="76867"/>
    <lineage>
        <taxon>Eukaryota</taxon>
        <taxon>Fungi</taxon>
        <taxon>Dikarya</taxon>
        <taxon>Basidiomycota</taxon>
        <taxon>Agaricomycotina</taxon>
        <taxon>Agaricomycetes</taxon>
        <taxon>Agaricomycetidae</taxon>
        <taxon>Agaricales</taxon>
        <taxon>Agaricineae</taxon>
        <taxon>Hymenogastraceae</taxon>
        <taxon>Hebeloma</taxon>
    </lineage>
</organism>
<reference evidence="1 2" key="1">
    <citation type="submission" date="2014-04" db="EMBL/GenBank/DDBJ databases">
        <authorList>
            <consortium name="DOE Joint Genome Institute"/>
            <person name="Kuo A."/>
            <person name="Gay G."/>
            <person name="Dore J."/>
            <person name="Kohler A."/>
            <person name="Nagy L.G."/>
            <person name="Floudas D."/>
            <person name="Copeland A."/>
            <person name="Barry K.W."/>
            <person name="Cichocki N."/>
            <person name="Veneault-Fourrey C."/>
            <person name="LaButti K."/>
            <person name="Lindquist E.A."/>
            <person name="Lipzen A."/>
            <person name="Lundell T."/>
            <person name="Morin E."/>
            <person name="Murat C."/>
            <person name="Sun H."/>
            <person name="Tunlid A."/>
            <person name="Henrissat B."/>
            <person name="Grigoriev I.V."/>
            <person name="Hibbett D.S."/>
            <person name="Martin F."/>
            <person name="Nordberg H.P."/>
            <person name="Cantor M.N."/>
            <person name="Hua S.X."/>
        </authorList>
    </citation>
    <scope>NUCLEOTIDE SEQUENCE [LARGE SCALE GENOMIC DNA]</scope>
    <source>
        <strain evidence="2">h7</strain>
    </source>
</reference>
<dbReference type="Proteomes" id="UP000053424">
    <property type="component" value="Unassembled WGS sequence"/>
</dbReference>
<dbReference type="AlphaFoldDB" id="A0A0C3BKT7"/>
<gene>
    <name evidence="1" type="ORF">M413DRAFT_277503</name>
</gene>
<reference evidence="2" key="2">
    <citation type="submission" date="2015-01" db="EMBL/GenBank/DDBJ databases">
        <title>Evolutionary Origins and Diversification of the Mycorrhizal Mutualists.</title>
        <authorList>
            <consortium name="DOE Joint Genome Institute"/>
            <consortium name="Mycorrhizal Genomics Consortium"/>
            <person name="Kohler A."/>
            <person name="Kuo A."/>
            <person name="Nagy L.G."/>
            <person name="Floudas D."/>
            <person name="Copeland A."/>
            <person name="Barry K.W."/>
            <person name="Cichocki N."/>
            <person name="Veneault-Fourrey C."/>
            <person name="LaButti K."/>
            <person name="Lindquist E.A."/>
            <person name="Lipzen A."/>
            <person name="Lundell T."/>
            <person name="Morin E."/>
            <person name="Murat C."/>
            <person name="Riley R."/>
            <person name="Ohm R."/>
            <person name="Sun H."/>
            <person name="Tunlid A."/>
            <person name="Henrissat B."/>
            <person name="Grigoriev I.V."/>
            <person name="Hibbett D.S."/>
            <person name="Martin F."/>
        </authorList>
    </citation>
    <scope>NUCLEOTIDE SEQUENCE [LARGE SCALE GENOMIC DNA]</scope>
    <source>
        <strain evidence="2">h7</strain>
    </source>
</reference>
<evidence type="ECO:0000313" key="2">
    <source>
        <dbReference type="Proteomes" id="UP000053424"/>
    </source>
</evidence>
<protein>
    <submittedName>
        <fullName evidence="1">Uncharacterized protein</fullName>
    </submittedName>
</protein>
<accession>A0A0C3BKT7</accession>
<sequence>MMRWSTYHASTRLLSSKTKEPFTSEYGISHRFLTTDHSYLPVIVQRVYLHSSTLAMQLELRYTREYAPQGANKSRSILFSDETFPKKKCWISALLRLYLTRWLPAMLVVNTSWLRMAGFHPQRPHGCLG</sequence>
<keyword evidence="2" id="KW-1185">Reference proteome</keyword>
<name>A0A0C3BKT7_HEBCY</name>
<evidence type="ECO:0000313" key="1">
    <source>
        <dbReference type="EMBL" id="KIM37330.1"/>
    </source>
</evidence>